<accession>A0A1M5KJ40</accession>
<dbReference type="Gene3D" id="3.90.550.10">
    <property type="entry name" value="Spore Coat Polysaccharide Biosynthesis Protein SpsA, Chain A"/>
    <property type="match status" value="1"/>
</dbReference>
<keyword evidence="3" id="KW-1185">Reference proteome</keyword>
<dbReference type="InterPro" id="IPR005835">
    <property type="entry name" value="NTP_transferase_dom"/>
</dbReference>
<dbReference type="Pfam" id="PF00483">
    <property type="entry name" value="NTP_transferase"/>
    <property type="match status" value="1"/>
</dbReference>
<dbReference type="EMBL" id="FQWY01000005">
    <property type="protein sequence ID" value="SHG52203.1"/>
    <property type="molecule type" value="Genomic_DNA"/>
</dbReference>
<protein>
    <submittedName>
        <fullName evidence="2">Mannose-1-phosphate guanylyltransferase</fullName>
    </submittedName>
</protein>
<dbReference type="InterPro" id="IPR011004">
    <property type="entry name" value="Trimer_LpxA-like_sf"/>
</dbReference>
<dbReference type="AlphaFoldDB" id="A0A1M5KJ40"/>
<dbReference type="PANTHER" id="PTHR22572">
    <property type="entry name" value="SUGAR-1-PHOSPHATE GUANYL TRANSFERASE"/>
    <property type="match status" value="1"/>
</dbReference>
<evidence type="ECO:0000259" key="1">
    <source>
        <dbReference type="Pfam" id="PF00483"/>
    </source>
</evidence>
<dbReference type="InterPro" id="IPR050486">
    <property type="entry name" value="Mannose-1P_guanyltransferase"/>
</dbReference>
<dbReference type="RefSeq" id="WP_073089368.1">
    <property type="nucleotide sequence ID" value="NZ_FQWY01000005.1"/>
</dbReference>
<gene>
    <name evidence="2" type="ORF">SAMN02745221_00381</name>
</gene>
<dbReference type="SUPFAM" id="SSF53448">
    <property type="entry name" value="Nucleotide-diphospho-sugar transferases"/>
    <property type="match status" value="1"/>
</dbReference>
<reference evidence="3" key="1">
    <citation type="submission" date="2016-11" db="EMBL/GenBank/DDBJ databases">
        <authorList>
            <person name="Varghese N."/>
            <person name="Submissions S."/>
        </authorList>
    </citation>
    <scope>NUCLEOTIDE SEQUENCE [LARGE SCALE GENOMIC DNA]</scope>
    <source>
        <strain evidence="3">DSM 11003</strain>
    </source>
</reference>
<dbReference type="Gene3D" id="2.160.10.10">
    <property type="entry name" value="Hexapeptide repeat proteins"/>
    <property type="match status" value="1"/>
</dbReference>
<keyword evidence="2" id="KW-0548">Nucleotidyltransferase</keyword>
<organism evidence="2 3">
    <name type="scientific">Thermosyntropha lipolytica DSM 11003</name>
    <dbReference type="NCBI Taxonomy" id="1123382"/>
    <lineage>
        <taxon>Bacteria</taxon>
        <taxon>Bacillati</taxon>
        <taxon>Bacillota</taxon>
        <taxon>Clostridia</taxon>
        <taxon>Eubacteriales</taxon>
        <taxon>Syntrophomonadaceae</taxon>
        <taxon>Thermosyntropha</taxon>
    </lineage>
</organism>
<dbReference type="OrthoDB" id="9801810at2"/>
<evidence type="ECO:0000313" key="3">
    <source>
        <dbReference type="Proteomes" id="UP000242329"/>
    </source>
</evidence>
<name>A0A1M5KJ40_9FIRM</name>
<dbReference type="CDD" id="cd04181">
    <property type="entry name" value="NTP_transferase"/>
    <property type="match status" value="1"/>
</dbReference>
<feature type="domain" description="Nucleotidyl transferase" evidence="1">
    <location>
        <begin position="2"/>
        <end position="232"/>
    </location>
</feature>
<dbReference type="InterPro" id="IPR029044">
    <property type="entry name" value="Nucleotide-diphossugar_trans"/>
</dbReference>
<evidence type="ECO:0000313" key="2">
    <source>
        <dbReference type="EMBL" id="SHG52203.1"/>
    </source>
</evidence>
<dbReference type="SUPFAM" id="SSF51161">
    <property type="entry name" value="Trimeric LpxA-like enzymes"/>
    <property type="match status" value="1"/>
</dbReference>
<keyword evidence="2" id="KW-0808">Transferase</keyword>
<dbReference type="Proteomes" id="UP000242329">
    <property type="component" value="Unassembled WGS sequence"/>
</dbReference>
<dbReference type="GO" id="GO:0016779">
    <property type="term" value="F:nucleotidyltransferase activity"/>
    <property type="evidence" value="ECO:0007669"/>
    <property type="project" value="UniProtKB-KW"/>
</dbReference>
<dbReference type="STRING" id="1123382.SAMN02745221_00381"/>
<proteinExistence type="predicted"/>
<sequence length="322" mass="35600">MKAMIMAAGVGSRLMPLTAEIPKPMIPVGNRPLMAGIVELLREHGFTDIIANLHYHADIIKDYFGDGAGFKVSMQYSPERELMGTAGGVKRCAWFLDDTFVVMSGDALTDIDLTCLLNEHKKKGALATIAIKEVEEVERFGIVITDEEGRIKSFQEKPSRKEALSHYANTGIYVFEPEIFDYIPANEFYDFGKQVFPHLVRIGAPFYAALTDAYWCDVGNINTYHQANIDVLEGRVKIRTEGRLVKKDDACLLIGEDVFIDEEAKVTGYNVLGRGCHVGAGAVLHNAVVWEGNRVEGDTVFRDCVLGRGCVVRCGELAAKEC</sequence>